<dbReference type="CDD" id="cd11614">
    <property type="entry name" value="SAF_CpaB_FlgA_like"/>
    <property type="match status" value="1"/>
</dbReference>
<dbReference type="SMART" id="SM00858">
    <property type="entry name" value="SAF"/>
    <property type="match status" value="1"/>
</dbReference>
<evidence type="ECO:0000313" key="2">
    <source>
        <dbReference type="EMBL" id="SEK23995.1"/>
    </source>
</evidence>
<dbReference type="InterPro" id="IPR017592">
    <property type="entry name" value="Pilus_assmbl_Flp-typ_CpaB"/>
</dbReference>
<dbReference type="RefSeq" id="WP_093030265.1">
    <property type="nucleotide sequence ID" value="NZ_FOAG01000001.1"/>
</dbReference>
<dbReference type="Proteomes" id="UP000199582">
    <property type="component" value="Unassembled WGS sequence"/>
</dbReference>
<dbReference type="EMBL" id="FOAG01000001">
    <property type="protein sequence ID" value="SEK23995.1"/>
    <property type="molecule type" value="Genomic_DNA"/>
</dbReference>
<protein>
    <submittedName>
        <fullName evidence="2">Pilus assembly protein CpaB</fullName>
    </submittedName>
</protein>
<organism evidence="2 3">
    <name type="scientific">Roseovarius azorensis</name>
    <dbReference type="NCBI Taxonomy" id="1287727"/>
    <lineage>
        <taxon>Bacteria</taxon>
        <taxon>Pseudomonadati</taxon>
        <taxon>Pseudomonadota</taxon>
        <taxon>Alphaproteobacteria</taxon>
        <taxon>Rhodobacterales</taxon>
        <taxon>Roseobacteraceae</taxon>
        <taxon>Roseovarius</taxon>
    </lineage>
</organism>
<dbReference type="AlphaFoldDB" id="A0A1H7FKY4"/>
<dbReference type="STRING" id="1287727.SAMN05443999_10151"/>
<dbReference type="Pfam" id="PF16976">
    <property type="entry name" value="RcpC"/>
    <property type="match status" value="1"/>
</dbReference>
<dbReference type="OrthoDB" id="163768at2"/>
<accession>A0A1H7FKY4</accession>
<reference evidence="2 3" key="1">
    <citation type="submission" date="2016-10" db="EMBL/GenBank/DDBJ databases">
        <authorList>
            <person name="de Groot N.N."/>
        </authorList>
    </citation>
    <scope>NUCLEOTIDE SEQUENCE [LARGE SCALE GENOMIC DNA]</scope>
    <source>
        <strain evidence="2 3">DSM 100674</strain>
    </source>
</reference>
<sequence>MRVVFGLVLMFGLGLAGFAVYMAKSYIEGYQAQLEEERKQRAPNIETVDIYVATRALKYGEPLGPEAVRLTAFPKDSLPEGVFTKSEQLFSKGEAVPRTVLRGIETNEAILAVKVTEPGEEAGITSQLKRGERAFAIKVDVTSGVSGFLRPGDRVDVYWTGSVGGNNLRTEGNSTGEVTKLIDTGVRLIAIDQVANTEMAEAVIARTVTVAASPQQVAALAQAQSTGRLSLSLVGAMDDSVSEEIEIDQHRLLGIAANTVIEQAPTPETCTIRTRRGAEVIVTPIPCTN</sequence>
<keyword evidence="3" id="KW-1185">Reference proteome</keyword>
<dbReference type="InterPro" id="IPR013974">
    <property type="entry name" value="SAF"/>
</dbReference>
<proteinExistence type="predicted"/>
<feature type="domain" description="SAF" evidence="1">
    <location>
        <begin position="48"/>
        <end position="116"/>
    </location>
</feature>
<name>A0A1H7FKY4_9RHOB</name>
<evidence type="ECO:0000259" key="1">
    <source>
        <dbReference type="SMART" id="SM00858"/>
    </source>
</evidence>
<dbReference type="NCBIfam" id="TIGR03177">
    <property type="entry name" value="pilus_cpaB"/>
    <property type="match status" value="1"/>
</dbReference>
<evidence type="ECO:0000313" key="3">
    <source>
        <dbReference type="Proteomes" id="UP000199582"/>
    </source>
</evidence>
<dbReference type="InterPro" id="IPR031571">
    <property type="entry name" value="RcpC_dom"/>
</dbReference>
<gene>
    <name evidence="2" type="ORF">SAMN05443999_10151</name>
</gene>